<keyword evidence="2" id="KW-0472">Membrane</keyword>
<evidence type="ECO:0000313" key="4">
    <source>
        <dbReference type="Proteomes" id="UP000562984"/>
    </source>
</evidence>
<comment type="caution">
    <text evidence="3">The sequence shown here is derived from an EMBL/GenBank/DDBJ whole genome shotgun (WGS) entry which is preliminary data.</text>
</comment>
<feature type="transmembrane region" description="Helical" evidence="2">
    <location>
        <begin position="127"/>
        <end position="144"/>
    </location>
</feature>
<sequence length="249" mass="27199">MGGLTGMIDSALPVVVFVIVNSAAGLGWAIAAAVATALVVTGFRLARKEPFGQAIGGLFGVAIAAFIAQRTGGAKGYFLLGIWSFAVYGGVLLASIVVRWPLIGVIWEGLNGRGTAWRRNRALVRKYDLATLLWVLLCAARFVVQRWLYDSDQVGWLAFARIAMGYPLFILVIIGTVLIVNSGSGLSPMAQYRQFREKQKTEPKVKPLTFRQRMEAAQQAQERKAEAKKAKEAERWMQQPRTGESEPGG</sequence>
<feature type="region of interest" description="Disordered" evidence="1">
    <location>
        <begin position="220"/>
        <end position="249"/>
    </location>
</feature>
<dbReference type="Pfam" id="PF11361">
    <property type="entry name" value="DUF3159"/>
    <property type="match status" value="1"/>
</dbReference>
<feature type="compositionally biased region" description="Basic and acidic residues" evidence="1">
    <location>
        <begin position="221"/>
        <end position="235"/>
    </location>
</feature>
<protein>
    <submittedName>
        <fullName evidence="3">DUF3159 domain-containing protein</fullName>
    </submittedName>
</protein>
<feature type="transmembrane region" description="Helical" evidence="2">
    <location>
        <begin position="12"/>
        <end position="39"/>
    </location>
</feature>
<feature type="transmembrane region" description="Helical" evidence="2">
    <location>
        <begin position="156"/>
        <end position="180"/>
    </location>
</feature>
<dbReference type="AlphaFoldDB" id="A0A849ADC5"/>
<organism evidence="3 4">
    <name type="scientific">Nakamurella aerolata</name>
    <dbReference type="NCBI Taxonomy" id="1656892"/>
    <lineage>
        <taxon>Bacteria</taxon>
        <taxon>Bacillati</taxon>
        <taxon>Actinomycetota</taxon>
        <taxon>Actinomycetes</taxon>
        <taxon>Nakamurellales</taxon>
        <taxon>Nakamurellaceae</taxon>
        <taxon>Nakamurella</taxon>
    </lineage>
</organism>
<keyword evidence="2" id="KW-0812">Transmembrane</keyword>
<keyword evidence="4" id="KW-1185">Reference proteome</keyword>
<keyword evidence="2" id="KW-1133">Transmembrane helix</keyword>
<feature type="transmembrane region" description="Helical" evidence="2">
    <location>
        <begin position="51"/>
        <end position="68"/>
    </location>
</feature>
<feature type="transmembrane region" description="Helical" evidence="2">
    <location>
        <begin position="80"/>
        <end position="107"/>
    </location>
</feature>
<gene>
    <name evidence="3" type="ORF">HKD39_18100</name>
</gene>
<name>A0A849ADC5_9ACTN</name>
<evidence type="ECO:0000256" key="2">
    <source>
        <dbReference type="SAM" id="Phobius"/>
    </source>
</evidence>
<evidence type="ECO:0000313" key="3">
    <source>
        <dbReference type="EMBL" id="NNG37576.1"/>
    </source>
</evidence>
<proteinExistence type="predicted"/>
<dbReference type="Proteomes" id="UP000562984">
    <property type="component" value="Unassembled WGS sequence"/>
</dbReference>
<evidence type="ECO:0000256" key="1">
    <source>
        <dbReference type="SAM" id="MobiDB-lite"/>
    </source>
</evidence>
<reference evidence="3 4" key="1">
    <citation type="submission" date="2020-05" db="EMBL/GenBank/DDBJ databases">
        <title>Nakamurella sp. DB0629 isolated from air conditioner.</title>
        <authorList>
            <person name="Kim D.H."/>
            <person name="Kim D.-U."/>
        </authorList>
    </citation>
    <scope>NUCLEOTIDE SEQUENCE [LARGE SCALE GENOMIC DNA]</scope>
    <source>
        <strain evidence="3 4">DB0629</strain>
    </source>
</reference>
<dbReference type="InterPro" id="IPR016566">
    <property type="entry name" value="UCP010219"/>
</dbReference>
<dbReference type="EMBL" id="JABEND010000015">
    <property type="protein sequence ID" value="NNG37576.1"/>
    <property type="molecule type" value="Genomic_DNA"/>
</dbReference>
<accession>A0A849ADC5</accession>